<feature type="transmembrane region" description="Helical" evidence="1">
    <location>
        <begin position="21"/>
        <end position="40"/>
    </location>
</feature>
<keyword evidence="1" id="KW-0812">Transmembrane</keyword>
<organism evidence="2">
    <name type="scientific">Candidatus Nitrosarchaeum limnium SFB1</name>
    <dbReference type="NCBI Taxonomy" id="886738"/>
    <lineage>
        <taxon>Archaea</taxon>
        <taxon>Nitrososphaerota</taxon>
        <taxon>Nitrososphaeria</taxon>
        <taxon>Nitrosopumilales</taxon>
        <taxon>Nitrosopumilaceae</taxon>
        <taxon>Nitrosarchaeum</taxon>
    </lineage>
</organism>
<comment type="caution">
    <text evidence="2">The sequence shown here is derived from an EMBL/GenBank/DDBJ whole genome shotgun (WGS) entry which is preliminary data.</text>
</comment>
<dbReference type="EMBL" id="AEGP01000066">
    <property type="protein sequence ID" value="EGG41240.1"/>
    <property type="molecule type" value="Genomic_DNA"/>
</dbReference>
<evidence type="ECO:0000256" key="1">
    <source>
        <dbReference type="SAM" id="Phobius"/>
    </source>
</evidence>
<gene>
    <name evidence="2" type="ORF">Nlim_2051</name>
</gene>
<protein>
    <submittedName>
        <fullName evidence="2">Uncharacterized protein</fullName>
    </submittedName>
</protein>
<name>F3KN07_9ARCH</name>
<keyword evidence="1" id="KW-0472">Membrane</keyword>
<keyword evidence="1" id="KW-1133">Transmembrane helix</keyword>
<evidence type="ECO:0000313" key="2">
    <source>
        <dbReference type="EMBL" id="EGG41240.1"/>
    </source>
</evidence>
<dbReference type="AlphaFoldDB" id="F3KN07"/>
<dbReference type="STRING" id="886738.Nlim_2051"/>
<sequence>MINNNWLRRRWLESRYGTTNYLIFSLTIVNFVLIVYRFLIENDPIINDLLPNLWIFTVILMIFYVPISILIGYWHRHTQLSTENIIKRLEDPLLAHICRIIMDSRTGRASEKEIMELRAFLDKIENGK</sequence>
<dbReference type="HOGENOM" id="CLU_1709039_0_0_2"/>
<proteinExistence type="predicted"/>
<reference evidence="2" key="1">
    <citation type="journal article" date="2011" name="PLoS ONE">
        <title>Genome of a low-salinity ammonia-oxidizing archaeon determined by single-cell and metagenomic analysis.</title>
        <authorList>
            <person name="Blainey P.C."/>
            <person name="Mosier A.C."/>
            <person name="Potanina A."/>
            <person name="Francis C.A."/>
            <person name="Quake S.R."/>
        </authorList>
    </citation>
    <scope>NUCLEOTIDE SEQUENCE [LARGE SCALE GENOMIC DNA]</scope>
    <source>
        <strain evidence="2">SFB1</strain>
    </source>
</reference>
<dbReference type="Proteomes" id="UP000004348">
    <property type="component" value="Chromosome"/>
</dbReference>
<feature type="transmembrane region" description="Helical" evidence="1">
    <location>
        <begin position="52"/>
        <end position="74"/>
    </location>
</feature>
<accession>F3KN07</accession>